<dbReference type="Proteomes" id="UP000887540">
    <property type="component" value="Unplaced"/>
</dbReference>
<evidence type="ECO:0000313" key="3">
    <source>
        <dbReference type="Proteomes" id="UP000887540"/>
    </source>
</evidence>
<evidence type="ECO:0000313" key="4">
    <source>
        <dbReference type="WBParaSite" id="ACRNAN_scaffold3564.g30097.t1"/>
    </source>
</evidence>
<protein>
    <submittedName>
        <fullName evidence="4">LITAF domain-containing protein</fullName>
    </submittedName>
</protein>
<proteinExistence type="predicted"/>
<keyword evidence="1" id="KW-0812">Transmembrane</keyword>
<feature type="transmembrane region" description="Helical" evidence="1">
    <location>
        <begin position="39"/>
        <end position="58"/>
    </location>
</feature>
<keyword evidence="1" id="KW-1133">Transmembrane helix</keyword>
<dbReference type="WBParaSite" id="ACRNAN_scaffold3564.g30097.t1">
    <property type="protein sequence ID" value="ACRNAN_scaffold3564.g30097.t1"/>
    <property type="gene ID" value="ACRNAN_scaffold3564.g30097"/>
</dbReference>
<dbReference type="InterPro" id="IPR006629">
    <property type="entry name" value="LITAF"/>
</dbReference>
<evidence type="ECO:0000259" key="2">
    <source>
        <dbReference type="Pfam" id="PF10601"/>
    </source>
</evidence>
<feature type="domain" description="LITAF" evidence="2">
    <location>
        <begin position="13"/>
        <end position="55"/>
    </location>
</feature>
<sequence>MPKVKPWMLGCSQTRVVCQRCKQEVITKLSYETSDEECMLTILLFIICLPLGVVVIRIHESSLIAVQIATRKLVELLIQDLIFY</sequence>
<keyword evidence="3" id="KW-1185">Reference proteome</keyword>
<keyword evidence="1" id="KW-0472">Membrane</keyword>
<evidence type="ECO:0000256" key="1">
    <source>
        <dbReference type="SAM" id="Phobius"/>
    </source>
</evidence>
<dbReference type="Pfam" id="PF10601">
    <property type="entry name" value="zf-LITAF-like"/>
    <property type="match status" value="1"/>
</dbReference>
<reference evidence="4" key="1">
    <citation type="submission" date="2022-11" db="UniProtKB">
        <authorList>
            <consortium name="WormBaseParasite"/>
        </authorList>
    </citation>
    <scope>IDENTIFICATION</scope>
</reference>
<accession>A0A914DRI4</accession>
<dbReference type="AlphaFoldDB" id="A0A914DRI4"/>
<name>A0A914DRI4_9BILA</name>
<organism evidence="3 4">
    <name type="scientific">Acrobeloides nanus</name>
    <dbReference type="NCBI Taxonomy" id="290746"/>
    <lineage>
        <taxon>Eukaryota</taxon>
        <taxon>Metazoa</taxon>
        <taxon>Ecdysozoa</taxon>
        <taxon>Nematoda</taxon>
        <taxon>Chromadorea</taxon>
        <taxon>Rhabditida</taxon>
        <taxon>Tylenchina</taxon>
        <taxon>Cephalobomorpha</taxon>
        <taxon>Cephaloboidea</taxon>
        <taxon>Cephalobidae</taxon>
        <taxon>Acrobeloides</taxon>
    </lineage>
</organism>